<dbReference type="GO" id="GO:0006226">
    <property type="term" value="P:dUMP biosynthetic process"/>
    <property type="evidence" value="ECO:0007669"/>
    <property type="project" value="InterPro"/>
</dbReference>
<organism evidence="7 8">
    <name type="scientific">Candidatus Shapirobacteria bacterium GW2011_GWE1_38_10</name>
    <dbReference type="NCBI Taxonomy" id="1618488"/>
    <lineage>
        <taxon>Bacteria</taxon>
        <taxon>Candidatus Shapironibacteriota</taxon>
    </lineage>
</organism>
<dbReference type="SUPFAM" id="SSF51283">
    <property type="entry name" value="dUTPase-like"/>
    <property type="match status" value="1"/>
</dbReference>
<dbReference type="Proteomes" id="UP000034231">
    <property type="component" value="Unassembled WGS sequence"/>
</dbReference>
<dbReference type="GO" id="GO:0004170">
    <property type="term" value="F:dUTP diphosphatase activity"/>
    <property type="evidence" value="ECO:0007669"/>
    <property type="project" value="UniProtKB-EC"/>
</dbReference>
<dbReference type="GO" id="GO:0000287">
    <property type="term" value="F:magnesium ion binding"/>
    <property type="evidence" value="ECO:0007669"/>
    <property type="project" value="InterPro"/>
</dbReference>
<proteinExistence type="inferred from homology"/>
<evidence type="ECO:0000313" key="8">
    <source>
        <dbReference type="Proteomes" id="UP000034231"/>
    </source>
</evidence>
<dbReference type="PANTHER" id="PTHR11241">
    <property type="entry name" value="DEOXYURIDINE 5'-TRIPHOSPHATE NUCLEOTIDOHYDROLASE"/>
    <property type="match status" value="1"/>
</dbReference>
<comment type="caution">
    <text evidence="7">The sequence shown here is derived from an EMBL/GenBank/DDBJ whole genome shotgun (WGS) entry which is preliminary data.</text>
</comment>
<feature type="domain" description="dUTPase-like" evidence="6">
    <location>
        <begin position="13"/>
        <end position="141"/>
    </location>
</feature>
<dbReference type="Pfam" id="PF00692">
    <property type="entry name" value="dUTPase"/>
    <property type="match status" value="1"/>
</dbReference>
<protein>
    <recommendedName>
        <fullName evidence="2">dUTP diphosphatase</fullName>
        <ecNumber evidence="2">3.6.1.23</ecNumber>
    </recommendedName>
</protein>
<reference evidence="7 8" key="1">
    <citation type="journal article" date="2015" name="Nature">
        <title>rRNA introns, odd ribosomes, and small enigmatic genomes across a large radiation of phyla.</title>
        <authorList>
            <person name="Brown C.T."/>
            <person name="Hug L.A."/>
            <person name="Thomas B.C."/>
            <person name="Sharon I."/>
            <person name="Castelle C.J."/>
            <person name="Singh A."/>
            <person name="Wilkins M.J."/>
            <person name="Williams K.H."/>
            <person name="Banfield J.F."/>
        </authorList>
    </citation>
    <scope>NUCLEOTIDE SEQUENCE [LARGE SCALE GENOMIC DNA]</scope>
</reference>
<dbReference type="Gene3D" id="2.70.40.10">
    <property type="match status" value="1"/>
</dbReference>
<name>A0A0G0LB89_9BACT</name>
<comment type="similarity">
    <text evidence="1">Belongs to the dUTPase family.</text>
</comment>
<evidence type="ECO:0000259" key="6">
    <source>
        <dbReference type="Pfam" id="PF00692"/>
    </source>
</evidence>
<comment type="catalytic activity">
    <reaction evidence="5">
        <text>dUTP + H2O = dUMP + diphosphate + H(+)</text>
        <dbReference type="Rhea" id="RHEA:10248"/>
        <dbReference type="ChEBI" id="CHEBI:15377"/>
        <dbReference type="ChEBI" id="CHEBI:15378"/>
        <dbReference type="ChEBI" id="CHEBI:33019"/>
        <dbReference type="ChEBI" id="CHEBI:61555"/>
        <dbReference type="ChEBI" id="CHEBI:246422"/>
        <dbReference type="EC" id="3.6.1.23"/>
    </reaction>
</comment>
<gene>
    <name evidence="7" type="ORF">US68_C0010G0080</name>
</gene>
<keyword evidence="3" id="KW-0378">Hydrolase</keyword>
<evidence type="ECO:0000256" key="4">
    <source>
        <dbReference type="ARBA" id="ARBA00023080"/>
    </source>
</evidence>
<dbReference type="InterPro" id="IPR029054">
    <property type="entry name" value="dUTPase-like"/>
</dbReference>
<dbReference type="InterPro" id="IPR033704">
    <property type="entry name" value="dUTPase_trimeric"/>
</dbReference>
<dbReference type="InterPro" id="IPR036157">
    <property type="entry name" value="dUTPase-like_sf"/>
</dbReference>
<evidence type="ECO:0000256" key="2">
    <source>
        <dbReference type="ARBA" id="ARBA00012379"/>
    </source>
</evidence>
<evidence type="ECO:0000256" key="1">
    <source>
        <dbReference type="ARBA" id="ARBA00006581"/>
    </source>
</evidence>
<dbReference type="CDD" id="cd07557">
    <property type="entry name" value="trimeric_dUTPase"/>
    <property type="match status" value="1"/>
</dbReference>
<dbReference type="EMBL" id="LBTX01000010">
    <property type="protein sequence ID" value="KKQ49946.1"/>
    <property type="molecule type" value="Genomic_DNA"/>
</dbReference>
<sequence length="143" mass="15976">MKLLIKRFDKSLPLPVHKTPGAVAVDLCSRIDLDIQPKEIVYIPMNVAIKIPDGYFILSAPRSSTHKMGLLGINSIGIFDRDFCGDNDEYHFAAYNFTDTVVHIEKGARLIQLVLIKCENFEFTELDKMSDPTRGGFGTTGVK</sequence>
<dbReference type="InterPro" id="IPR008181">
    <property type="entry name" value="dUTPase"/>
</dbReference>
<dbReference type="GO" id="GO:0046081">
    <property type="term" value="P:dUTP catabolic process"/>
    <property type="evidence" value="ECO:0007669"/>
    <property type="project" value="InterPro"/>
</dbReference>
<dbReference type="AlphaFoldDB" id="A0A0G0LB89"/>
<keyword evidence="4" id="KW-0546">Nucleotide metabolism</keyword>
<dbReference type="PANTHER" id="PTHR11241:SF0">
    <property type="entry name" value="DEOXYURIDINE 5'-TRIPHOSPHATE NUCLEOTIDOHYDROLASE"/>
    <property type="match status" value="1"/>
</dbReference>
<evidence type="ECO:0000313" key="7">
    <source>
        <dbReference type="EMBL" id="KKQ49946.1"/>
    </source>
</evidence>
<evidence type="ECO:0000256" key="5">
    <source>
        <dbReference type="ARBA" id="ARBA00047686"/>
    </source>
</evidence>
<dbReference type="EC" id="3.6.1.23" evidence="2"/>
<evidence type="ECO:0000256" key="3">
    <source>
        <dbReference type="ARBA" id="ARBA00022801"/>
    </source>
</evidence>
<accession>A0A0G0LB89</accession>